<reference evidence="4" key="1">
    <citation type="submission" date="2021-01" db="EMBL/GenBank/DDBJ databases">
        <authorList>
            <person name="Corre E."/>
            <person name="Pelletier E."/>
            <person name="Niang G."/>
            <person name="Scheremetjew M."/>
            <person name="Finn R."/>
            <person name="Kale V."/>
            <person name="Holt S."/>
            <person name="Cochrane G."/>
            <person name="Meng A."/>
            <person name="Brown T."/>
            <person name="Cohen L."/>
        </authorList>
    </citation>
    <scope>NUCLEOTIDE SEQUENCE</scope>
    <source>
        <strain evidence="4">RCC1130</strain>
    </source>
</reference>
<organism evidence="4">
    <name type="scientific">Calcidiscus leptoporus</name>
    <dbReference type="NCBI Taxonomy" id="127549"/>
    <lineage>
        <taxon>Eukaryota</taxon>
        <taxon>Haptista</taxon>
        <taxon>Haptophyta</taxon>
        <taxon>Prymnesiophyceae</taxon>
        <taxon>Coccolithales</taxon>
        <taxon>Calcidiscaceae</taxon>
        <taxon>Calcidiscus</taxon>
    </lineage>
</organism>
<dbReference type="InterPro" id="IPR050259">
    <property type="entry name" value="SDR"/>
</dbReference>
<dbReference type="PRINTS" id="PR00081">
    <property type="entry name" value="GDHRDH"/>
</dbReference>
<comment type="catalytic activity">
    <reaction evidence="3">
        <text>a (3R)-hydroxyacyl-[ACP] + NADP(+) = a 3-oxoacyl-[ACP] + NADPH + H(+)</text>
        <dbReference type="Rhea" id="RHEA:17397"/>
        <dbReference type="Rhea" id="RHEA-COMP:9916"/>
        <dbReference type="Rhea" id="RHEA-COMP:9945"/>
        <dbReference type="ChEBI" id="CHEBI:15378"/>
        <dbReference type="ChEBI" id="CHEBI:57783"/>
        <dbReference type="ChEBI" id="CHEBI:58349"/>
        <dbReference type="ChEBI" id="CHEBI:78776"/>
        <dbReference type="ChEBI" id="CHEBI:78827"/>
        <dbReference type="EC" id="1.1.1.100"/>
    </reaction>
</comment>
<dbReference type="InterPro" id="IPR036291">
    <property type="entry name" value="NAD(P)-bd_dom_sf"/>
</dbReference>
<dbReference type="EMBL" id="HBER01030219">
    <property type="protein sequence ID" value="CAD8539880.1"/>
    <property type="molecule type" value="Transcribed_RNA"/>
</dbReference>
<dbReference type="Pfam" id="PF13561">
    <property type="entry name" value="adh_short_C2"/>
    <property type="match status" value="1"/>
</dbReference>
<sequence length="295" mass="30764">MLSLVAALAAASVRPRAAIVTGGTRGVGRGISEALAADGFDLLVTYNTNADAAEKAATELRSAFGCAVETVGGDISLEATRDDIFARYDQTFKASHALGAVAHNAGQYVGVTSANCEDLAASSYGFGDGSMLDADGRMQLDVMKYYQRMYGDAFVDLCERGAARMGEEGGSLIGISSPGCTLQYNPNLGYDMPGSGKCIMEYAMRLFAVRCASKGINCNVVIPGFTDSDGWAYLAKGRGMTKEELLSGIASRLSPSGQPMSCRQLGDAVAFLCSPKGRLITGVSLPVDGGVHLKT</sequence>
<gene>
    <name evidence="4" type="ORF">CLEP1334_LOCUS15163</name>
</gene>
<dbReference type="InterPro" id="IPR002347">
    <property type="entry name" value="SDR_fam"/>
</dbReference>
<name>A0A7S0J461_9EUKA</name>
<comment type="similarity">
    <text evidence="1">Belongs to the short-chain dehydrogenases/reductases (SDR) family.</text>
</comment>
<evidence type="ECO:0000256" key="1">
    <source>
        <dbReference type="ARBA" id="ARBA00006484"/>
    </source>
</evidence>
<dbReference type="Gene3D" id="3.40.50.720">
    <property type="entry name" value="NAD(P)-binding Rossmann-like Domain"/>
    <property type="match status" value="1"/>
</dbReference>
<dbReference type="AlphaFoldDB" id="A0A7S0J461"/>
<dbReference type="SUPFAM" id="SSF51735">
    <property type="entry name" value="NAD(P)-binding Rossmann-fold domains"/>
    <property type="match status" value="1"/>
</dbReference>
<dbReference type="EC" id="1.1.1.100" evidence="2"/>
<dbReference type="GO" id="GO:0004316">
    <property type="term" value="F:3-oxoacyl-[acyl-carrier-protein] reductase (NADPH) activity"/>
    <property type="evidence" value="ECO:0007669"/>
    <property type="project" value="UniProtKB-EC"/>
</dbReference>
<accession>A0A7S0J461</accession>
<protein>
    <recommendedName>
        <fullName evidence="2">3-oxoacyl-[acyl-carrier-protein] reductase</fullName>
        <ecNumber evidence="2">1.1.1.100</ecNumber>
    </recommendedName>
</protein>
<evidence type="ECO:0000313" key="4">
    <source>
        <dbReference type="EMBL" id="CAD8539880.1"/>
    </source>
</evidence>
<dbReference type="PANTHER" id="PTHR42879">
    <property type="entry name" value="3-OXOACYL-(ACYL-CARRIER-PROTEIN) REDUCTASE"/>
    <property type="match status" value="1"/>
</dbReference>
<proteinExistence type="inferred from homology"/>
<evidence type="ECO:0000256" key="3">
    <source>
        <dbReference type="ARBA" id="ARBA00048508"/>
    </source>
</evidence>
<evidence type="ECO:0000256" key="2">
    <source>
        <dbReference type="ARBA" id="ARBA00012948"/>
    </source>
</evidence>